<feature type="domain" description="AB hydrolase-1" evidence="2">
    <location>
        <begin position="8"/>
        <end position="229"/>
    </location>
</feature>
<dbReference type="EMBL" id="JBHMBS010000001">
    <property type="protein sequence ID" value="MFB9674373.1"/>
    <property type="molecule type" value="Genomic_DNA"/>
</dbReference>
<gene>
    <name evidence="3" type="ORF">ACFFRH_02630</name>
</gene>
<organism evidence="3 4">
    <name type="scientific">Streptosporangium vulgare</name>
    <dbReference type="NCBI Taxonomy" id="46190"/>
    <lineage>
        <taxon>Bacteria</taxon>
        <taxon>Bacillati</taxon>
        <taxon>Actinomycetota</taxon>
        <taxon>Actinomycetes</taxon>
        <taxon>Streptosporangiales</taxon>
        <taxon>Streptosporangiaceae</taxon>
        <taxon>Streptosporangium</taxon>
    </lineage>
</organism>
<keyword evidence="3" id="KW-0378">Hydrolase</keyword>
<dbReference type="RefSeq" id="WP_344744405.1">
    <property type="nucleotide sequence ID" value="NZ_BAAAWW010000044.1"/>
</dbReference>
<protein>
    <submittedName>
        <fullName evidence="3">Alpha/beta fold hydrolase</fullName>
    </submittedName>
</protein>
<proteinExistence type="predicted"/>
<evidence type="ECO:0000313" key="3">
    <source>
        <dbReference type="EMBL" id="MFB9674373.1"/>
    </source>
</evidence>
<keyword evidence="4" id="KW-1185">Reference proteome</keyword>
<name>A0ABV5T9F0_9ACTN</name>
<comment type="caution">
    <text evidence="3">The sequence shown here is derived from an EMBL/GenBank/DDBJ whole genome shotgun (WGS) entry which is preliminary data.</text>
</comment>
<feature type="region of interest" description="Disordered" evidence="1">
    <location>
        <begin position="157"/>
        <end position="206"/>
    </location>
</feature>
<accession>A0ABV5T9F0</accession>
<dbReference type="Proteomes" id="UP001589610">
    <property type="component" value="Unassembled WGS sequence"/>
</dbReference>
<dbReference type="SUPFAM" id="SSF53474">
    <property type="entry name" value="alpha/beta-Hydrolases"/>
    <property type="match status" value="1"/>
</dbReference>
<reference evidence="3 4" key="1">
    <citation type="submission" date="2024-09" db="EMBL/GenBank/DDBJ databases">
        <authorList>
            <person name="Sun Q."/>
            <person name="Mori K."/>
        </authorList>
    </citation>
    <scope>NUCLEOTIDE SEQUENCE [LARGE SCALE GENOMIC DNA]</scope>
    <source>
        <strain evidence="3 4">JCM 3028</strain>
    </source>
</reference>
<dbReference type="GO" id="GO:0016787">
    <property type="term" value="F:hydrolase activity"/>
    <property type="evidence" value="ECO:0007669"/>
    <property type="project" value="UniProtKB-KW"/>
</dbReference>
<evidence type="ECO:0000313" key="4">
    <source>
        <dbReference type="Proteomes" id="UP001589610"/>
    </source>
</evidence>
<dbReference type="Pfam" id="PF12697">
    <property type="entry name" value="Abhydrolase_6"/>
    <property type="match status" value="1"/>
</dbReference>
<dbReference type="Gene3D" id="3.40.50.1820">
    <property type="entry name" value="alpha/beta hydrolase"/>
    <property type="match status" value="1"/>
</dbReference>
<evidence type="ECO:0000256" key="1">
    <source>
        <dbReference type="SAM" id="MobiDB-lite"/>
    </source>
</evidence>
<dbReference type="InterPro" id="IPR000073">
    <property type="entry name" value="AB_hydrolase_1"/>
</dbReference>
<sequence length="270" mass="27381">MTRFAGAVVVLHGGRARGHEPTTPTQLAVLRMIPFERAVRRAVRGRDVVVSRPRFRVRGWNGAEASPVADLHELVEGLGVPAVLIGHSMGARAALRMVGHPLVVAVAALAPWLPAGEPAGHLGGTRVLLAHGDRDTVTDPRATWAYAERLRRGSVRAHGSGTFGAGGSASREPGPGAGTPASRGLASGAGAPTSGGLVPGAGAPASQRGAAGEVAAIEVAGEGHAMLRRAALWHRLAAEFTLLSLDGPTGAGPVTDAFRGAAAGLSRQTV</sequence>
<dbReference type="InterPro" id="IPR029058">
    <property type="entry name" value="AB_hydrolase_fold"/>
</dbReference>
<evidence type="ECO:0000259" key="2">
    <source>
        <dbReference type="Pfam" id="PF12697"/>
    </source>
</evidence>